<dbReference type="EMBL" id="AP014685">
    <property type="protein sequence ID" value="BAR57559.1"/>
    <property type="molecule type" value="Genomic_DNA"/>
</dbReference>
<name>A0A0E4FTQ6_9BRAD</name>
<reference evidence="2 3" key="1">
    <citation type="submission" date="2014-11" db="EMBL/GenBank/DDBJ databases">
        <title>Symbiosis island explosion on the genome of extra-slow-growing strains of soybean bradyrhizobia with massive insertion sequences.</title>
        <authorList>
            <person name="Iida T."/>
            <person name="Minamisawa K."/>
        </authorList>
    </citation>
    <scope>NUCLEOTIDE SEQUENCE [LARGE SCALE GENOMIC DNA]</scope>
    <source>
        <strain evidence="2 3">NK6</strain>
    </source>
</reference>
<feature type="compositionally biased region" description="Basic and acidic residues" evidence="1">
    <location>
        <begin position="24"/>
        <end position="34"/>
    </location>
</feature>
<feature type="region of interest" description="Disordered" evidence="1">
    <location>
        <begin position="1"/>
        <end position="69"/>
    </location>
</feature>
<protein>
    <submittedName>
        <fullName evidence="2">Uncharacterized protein</fullName>
    </submittedName>
</protein>
<evidence type="ECO:0000313" key="2">
    <source>
        <dbReference type="EMBL" id="BAR57559.1"/>
    </source>
</evidence>
<proteinExistence type="predicted"/>
<evidence type="ECO:0000256" key="1">
    <source>
        <dbReference type="SAM" id="MobiDB-lite"/>
    </source>
</evidence>
<evidence type="ECO:0000313" key="3">
    <source>
        <dbReference type="Proteomes" id="UP000063308"/>
    </source>
</evidence>
<sequence>MGRRGGRARIGPGAKRLEVTSPRLRGEVGSRSDPGEGDSPRTSYHLFRGSSPHPNPLPVRTGRGRRRSRPNLAQLSHFATLFPVSLSFGTTLERIAAESLTPC</sequence>
<organism evidence="2 3">
    <name type="scientific">Bradyrhizobium diazoefficiens</name>
    <dbReference type="NCBI Taxonomy" id="1355477"/>
    <lineage>
        <taxon>Bacteria</taxon>
        <taxon>Pseudomonadati</taxon>
        <taxon>Pseudomonadota</taxon>
        <taxon>Alphaproteobacteria</taxon>
        <taxon>Hyphomicrobiales</taxon>
        <taxon>Nitrobacteraceae</taxon>
        <taxon>Bradyrhizobium</taxon>
    </lineage>
</organism>
<dbReference type="AlphaFoldDB" id="A0A0E4FTQ6"/>
<gene>
    <name evidence="2" type="ORF">NK6_4391</name>
</gene>
<dbReference type="Proteomes" id="UP000063308">
    <property type="component" value="Chromosome"/>
</dbReference>
<accession>A0A0E4FTQ6</accession>